<keyword evidence="3" id="KW-1185">Reference proteome</keyword>
<dbReference type="SUPFAM" id="SSF51735">
    <property type="entry name" value="NAD(P)-binding Rossmann-fold domains"/>
    <property type="match status" value="1"/>
</dbReference>
<dbReference type="InterPro" id="IPR036291">
    <property type="entry name" value="NAD(P)-bd_dom_sf"/>
</dbReference>
<dbReference type="InterPro" id="IPR020843">
    <property type="entry name" value="ER"/>
</dbReference>
<dbReference type="Gene3D" id="3.40.50.720">
    <property type="entry name" value="NAD(P)-binding Rossmann-like Domain"/>
    <property type="match status" value="1"/>
</dbReference>
<gene>
    <name evidence="2" type="ORF">RV00_GL000595</name>
</gene>
<dbReference type="AlphaFoldDB" id="A0A1L8SSC7"/>
<dbReference type="PANTHER" id="PTHR44013">
    <property type="entry name" value="ZINC-TYPE ALCOHOL DEHYDROGENASE-LIKE PROTEIN C16A3.02C"/>
    <property type="match status" value="1"/>
</dbReference>
<evidence type="ECO:0000259" key="1">
    <source>
        <dbReference type="SMART" id="SM00829"/>
    </source>
</evidence>
<dbReference type="Pfam" id="PF08240">
    <property type="entry name" value="ADH_N"/>
    <property type="match status" value="1"/>
</dbReference>
<dbReference type="Proteomes" id="UP000183700">
    <property type="component" value="Unassembled WGS sequence"/>
</dbReference>
<dbReference type="InterPro" id="IPR013154">
    <property type="entry name" value="ADH-like_N"/>
</dbReference>
<dbReference type="SUPFAM" id="SSF50129">
    <property type="entry name" value="GroES-like"/>
    <property type="match status" value="1"/>
</dbReference>
<organism evidence="2 3">
    <name type="scientific">Enterococcus devriesei</name>
    <dbReference type="NCBI Taxonomy" id="319970"/>
    <lineage>
        <taxon>Bacteria</taxon>
        <taxon>Bacillati</taxon>
        <taxon>Bacillota</taxon>
        <taxon>Bacilli</taxon>
        <taxon>Lactobacillales</taxon>
        <taxon>Enterococcaceae</taxon>
        <taxon>Enterococcus</taxon>
    </lineage>
</organism>
<dbReference type="InterPro" id="IPR011032">
    <property type="entry name" value="GroES-like_sf"/>
</dbReference>
<accession>A0A1L8SSC7</accession>
<dbReference type="EMBL" id="JXKM01000011">
    <property type="protein sequence ID" value="OJG34878.1"/>
    <property type="molecule type" value="Genomic_DNA"/>
</dbReference>
<dbReference type="Gene3D" id="3.90.180.10">
    <property type="entry name" value="Medium-chain alcohol dehydrogenases, catalytic domain"/>
    <property type="match status" value="1"/>
</dbReference>
<comment type="caution">
    <text evidence="2">The sequence shown here is derived from an EMBL/GenBank/DDBJ whole genome shotgun (WGS) entry which is preliminary data.</text>
</comment>
<reference evidence="2 3" key="1">
    <citation type="submission" date="2014-12" db="EMBL/GenBank/DDBJ databases">
        <title>Draft genome sequences of 29 type strains of Enterococci.</title>
        <authorList>
            <person name="Zhong Z."/>
            <person name="Sun Z."/>
            <person name="Liu W."/>
            <person name="Zhang W."/>
            <person name="Zhang H."/>
        </authorList>
    </citation>
    <scope>NUCLEOTIDE SEQUENCE [LARGE SCALE GENOMIC DNA]</scope>
    <source>
        <strain evidence="2 3">DSM 22802</strain>
    </source>
</reference>
<proteinExistence type="predicted"/>
<dbReference type="InterPro" id="IPR052733">
    <property type="entry name" value="Chloroplast_QOR"/>
</dbReference>
<feature type="domain" description="Enoyl reductase (ER)" evidence="1">
    <location>
        <begin position="16"/>
        <end position="249"/>
    </location>
</feature>
<evidence type="ECO:0000313" key="3">
    <source>
        <dbReference type="Proteomes" id="UP000183700"/>
    </source>
</evidence>
<dbReference type="GO" id="GO:0016491">
    <property type="term" value="F:oxidoreductase activity"/>
    <property type="evidence" value="ECO:0007669"/>
    <property type="project" value="InterPro"/>
</dbReference>
<dbReference type="PANTHER" id="PTHR44013:SF1">
    <property type="entry name" value="ZINC-TYPE ALCOHOL DEHYDROGENASE-LIKE PROTEIN C16A3.02C"/>
    <property type="match status" value="1"/>
</dbReference>
<evidence type="ECO:0000313" key="2">
    <source>
        <dbReference type="EMBL" id="OJG34878.1"/>
    </source>
</evidence>
<dbReference type="SMART" id="SM00829">
    <property type="entry name" value="PKS_ER"/>
    <property type="match status" value="1"/>
</dbReference>
<protein>
    <recommendedName>
        <fullName evidence="1">Enoyl reductase (ER) domain-containing protein</fullName>
    </recommendedName>
</protein>
<sequence>MKRMISDAIGFEKKFRLKEDKKFEHYKIMLPKLRENDLMIKIAAISISTLDTQIRQHIKGPKKPYILGFGGVGIITRMGSTHPHLNVGDRVLYVNKVGKYGSYSNFQIVDGRSVVKLPDSFPTDEAAAFSYSFFLAFEVLFKQLKLTPKPGKNQGNLLILNTSDGLGATIIQLAKWAGLNVAATIDKNNSEIWIKNMGADTVFSQSTNLSQELTAAELTPIDYVINLDTEKEKSFDQLGEFKDSAKILLLHFVKRKYKDLDPDFLNFYCEEFLDTTFASDEGINYSREIMELLVYMWEKKLLRSILTAQLNGFSDKNFYGAHKLIENNPNFRHLVLVNE</sequence>
<name>A0A1L8SSC7_9ENTE</name>
<dbReference type="STRING" id="319970.RV00_GL000595"/>